<name>A0A1J1H7N5_PLARL</name>
<keyword evidence="2" id="KW-1185">Reference proteome</keyword>
<proteinExistence type="predicted"/>
<evidence type="ECO:0000313" key="1">
    <source>
        <dbReference type="EMBL" id="CRG99605.1"/>
    </source>
</evidence>
<dbReference type="GeneID" id="39735707"/>
<gene>
    <name evidence="1" type="ORF">PRELSG_0803100</name>
</gene>
<dbReference type="KEGG" id="prel:PRELSG_0803100"/>
<dbReference type="RefSeq" id="XP_028532610.1">
    <property type="nucleotide sequence ID" value="XM_028676085.1"/>
</dbReference>
<organism evidence="1 2">
    <name type="scientific">Plasmodium relictum</name>
    <dbReference type="NCBI Taxonomy" id="85471"/>
    <lineage>
        <taxon>Eukaryota</taxon>
        <taxon>Sar</taxon>
        <taxon>Alveolata</taxon>
        <taxon>Apicomplexa</taxon>
        <taxon>Aconoidasida</taxon>
        <taxon>Haemosporida</taxon>
        <taxon>Plasmodiidae</taxon>
        <taxon>Plasmodium</taxon>
        <taxon>Plasmodium (Haemamoeba)</taxon>
    </lineage>
</organism>
<accession>A0A1J1H7N5</accession>
<sequence length="302" mass="36500">MFFVIKYKYLHYNIFCSYFLIYRFKEGLCLLVNTLFRKLIFNVYYSFDKIKENNNIKKYRNEKKGIFNIRNLEKSKKNIEKFIDLYLTIFNILKGNTDFFIQFALENYATINLSSKKKKKKNIIKFDEVFLIYKLYNNSLLQRKKNENNNIKESHESIDLEKNILIGDKEIDSYKNKIPIIDNHIDKHNIYARSDLINELDNFLNVVYLKKSFAHEHDKDIKKKNENLIDEDFVTKNLFSEYFSSCRKNSNLNILIKEVSSHNLLNFLEILNKNIKFIRSFNMKINEQKAIDNYKLSKFFEF</sequence>
<dbReference type="VEuPathDB" id="PlasmoDB:PRELSG_0803100"/>
<dbReference type="AlphaFoldDB" id="A0A1J1H7N5"/>
<dbReference type="OrthoDB" id="369686at2759"/>
<dbReference type="OMA" id="IRMFNAR"/>
<reference evidence="1 2" key="1">
    <citation type="submission" date="2015-04" db="EMBL/GenBank/DDBJ databases">
        <authorList>
            <consortium name="Pathogen Informatics"/>
        </authorList>
    </citation>
    <scope>NUCLEOTIDE SEQUENCE [LARGE SCALE GENOMIC DNA]</scope>
    <source>
        <strain evidence="1 2">SGS1</strain>
    </source>
</reference>
<dbReference type="Proteomes" id="UP000220158">
    <property type="component" value="Chromosome 8"/>
</dbReference>
<evidence type="ECO:0000313" key="2">
    <source>
        <dbReference type="Proteomes" id="UP000220158"/>
    </source>
</evidence>
<protein>
    <submittedName>
        <fullName evidence="1">Uncharacterized protein</fullName>
    </submittedName>
</protein>
<dbReference type="EMBL" id="LN835303">
    <property type="protein sequence ID" value="CRG99605.1"/>
    <property type="molecule type" value="Genomic_DNA"/>
</dbReference>